<sequence>MKFDFISGLKIALSRLAPRQMSEPGALGKPIERPITSDDDRERSARDYEFYYWCSTPAPWY</sequence>
<feature type="region of interest" description="Disordered" evidence="1">
    <location>
        <begin position="22"/>
        <end position="41"/>
    </location>
</feature>
<comment type="caution">
    <text evidence="2">The sequence shown here is derived from an EMBL/GenBank/DDBJ whole genome shotgun (WGS) entry which is preliminary data.</text>
</comment>
<reference evidence="2" key="1">
    <citation type="submission" date="2023-06" db="EMBL/GenBank/DDBJ databases">
        <title>Phylogenetic Diversity of Rhizobium strains.</title>
        <authorList>
            <person name="Moura F.T."/>
            <person name="Helene L.C.F."/>
            <person name="Hungria M."/>
        </authorList>
    </citation>
    <scope>NUCLEOTIDE SEQUENCE</scope>
    <source>
        <strain evidence="2">CCGE526</strain>
    </source>
</reference>
<keyword evidence="3" id="KW-1185">Reference proteome</keyword>
<feature type="compositionally biased region" description="Basic and acidic residues" evidence="1">
    <location>
        <begin position="30"/>
        <end position="41"/>
    </location>
</feature>
<evidence type="ECO:0000313" key="2">
    <source>
        <dbReference type="EMBL" id="MDL2398008.1"/>
    </source>
</evidence>
<organism evidence="2 3">
    <name type="scientific">Rhizobium mayense</name>
    <dbReference type="NCBI Taxonomy" id="1312184"/>
    <lineage>
        <taxon>Bacteria</taxon>
        <taxon>Pseudomonadati</taxon>
        <taxon>Pseudomonadota</taxon>
        <taxon>Alphaproteobacteria</taxon>
        <taxon>Hyphomicrobiales</taxon>
        <taxon>Rhizobiaceae</taxon>
        <taxon>Rhizobium/Agrobacterium group</taxon>
        <taxon>Rhizobium</taxon>
    </lineage>
</organism>
<dbReference type="RefSeq" id="WP_285866827.1">
    <property type="nucleotide sequence ID" value="NZ_JARFYM010000002.1"/>
</dbReference>
<dbReference type="EMBL" id="JARFYM010000002">
    <property type="protein sequence ID" value="MDL2398008.1"/>
    <property type="molecule type" value="Genomic_DNA"/>
</dbReference>
<name>A0ABT7JNS6_9HYPH</name>
<evidence type="ECO:0000313" key="3">
    <source>
        <dbReference type="Proteomes" id="UP001172645"/>
    </source>
</evidence>
<accession>A0ABT7JNS6</accession>
<protein>
    <submittedName>
        <fullName evidence="2">Uncharacterized protein</fullName>
    </submittedName>
</protein>
<evidence type="ECO:0000256" key="1">
    <source>
        <dbReference type="SAM" id="MobiDB-lite"/>
    </source>
</evidence>
<dbReference type="Proteomes" id="UP001172645">
    <property type="component" value="Unassembled WGS sequence"/>
</dbReference>
<proteinExistence type="predicted"/>
<gene>
    <name evidence="2" type="ORF">PY649_03805</name>
</gene>